<feature type="transmembrane region" description="Helical" evidence="1">
    <location>
        <begin position="66"/>
        <end position="86"/>
    </location>
</feature>
<dbReference type="EMBL" id="FUXI01000002">
    <property type="protein sequence ID" value="SJZ41343.1"/>
    <property type="molecule type" value="Genomic_DNA"/>
</dbReference>
<protein>
    <submittedName>
        <fullName evidence="2">Uncharacterized protein</fullName>
    </submittedName>
</protein>
<evidence type="ECO:0000313" key="2">
    <source>
        <dbReference type="EMBL" id="SJZ41343.1"/>
    </source>
</evidence>
<keyword evidence="3" id="KW-1185">Reference proteome</keyword>
<accession>A0A1T4KG75</accession>
<evidence type="ECO:0000256" key="1">
    <source>
        <dbReference type="SAM" id="Phobius"/>
    </source>
</evidence>
<keyword evidence="1" id="KW-0812">Transmembrane</keyword>
<dbReference type="RefSeq" id="WP_078806210.1">
    <property type="nucleotide sequence ID" value="NZ_FUXI01000002.1"/>
</dbReference>
<dbReference type="Proteomes" id="UP000190328">
    <property type="component" value="Unassembled WGS sequence"/>
</dbReference>
<feature type="transmembrane region" description="Helical" evidence="1">
    <location>
        <begin position="9"/>
        <end position="30"/>
    </location>
</feature>
<keyword evidence="1" id="KW-1133">Transmembrane helix</keyword>
<sequence length="87" mass="9989">MSVTTQDKFFMIIMTILFDVAFVGVMWSTLQNNGRGVENMDFLLLLSFVLLSNYKQKEIGKGLRTVININSILFCVWATFTIVQLFL</sequence>
<feature type="transmembrane region" description="Helical" evidence="1">
    <location>
        <begin position="36"/>
        <end position="54"/>
    </location>
</feature>
<gene>
    <name evidence="2" type="ORF">SAMN02745116_00235</name>
</gene>
<keyword evidence="1" id="KW-0472">Membrane</keyword>
<name>A0A1T4KG75_9ENTE</name>
<dbReference type="AlphaFoldDB" id="A0A1T4KG75"/>
<dbReference type="STRING" id="263852.SAMN02745116_00235"/>
<proteinExistence type="predicted"/>
<reference evidence="2 3" key="1">
    <citation type="submission" date="2017-02" db="EMBL/GenBank/DDBJ databases">
        <authorList>
            <person name="Peterson S.W."/>
        </authorList>
    </citation>
    <scope>NUCLEOTIDE SEQUENCE [LARGE SCALE GENOMIC DNA]</scope>
    <source>
        <strain evidence="2 3">ATCC BAA-1030</strain>
    </source>
</reference>
<organism evidence="2 3">
    <name type="scientific">Pilibacter termitis</name>
    <dbReference type="NCBI Taxonomy" id="263852"/>
    <lineage>
        <taxon>Bacteria</taxon>
        <taxon>Bacillati</taxon>
        <taxon>Bacillota</taxon>
        <taxon>Bacilli</taxon>
        <taxon>Lactobacillales</taxon>
        <taxon>Enterococcaceae</taxon>
        <taxon>Pilibacter</taxon>
    </lineage>
</organism>
<evidence type="ECO:0000313" key="3">
    <source>
        <dbReference type="Proteomes" id="UP000190328"/>
    </source>
</evidence>